<evidence type="ECO:0000256" key="9">
    <source>
        <dbReference type="ARBA" id="ARBA00022840"/>
    </source>
</evidence>
<evidence type="ECO:0000256" key="4">
    <source>
        <dbReference type="ARBA" id="ARBA00022553"/>
    </source>
</evidence>
<dbReference type="Pfam" id="PF00672">
    <property type="entry name" value="HAMP"/>
    <property type="match status" value="1"/>
</dbReference>
<keyword evidence="6 13" id="KW-0812">Transmembrane</keyword>
<dbReference type="PANTHER" id="PTHR24421:SF10">
    <property type="entry name" value="NITRATE_NITRITE SENSOR PROTEIN NARQ"/>
    <property type="match status" value="1"/>
</dbReference>
<dbReference type="InterPro" id="IPR003594">
    <property type="entry name" value="HATPase_dom"/>
</dbReference>
<reference evidence="15 16" key="1">
    <citation type="submission" date="2020-05" db="EMBL/GenBank/DDBJ databases">
        <authorList>
            <person name="Li K."/>
        </authorList>
    </citation>
    <scope>NUCLEOTIDE SEQUENCE [LARGE SCALE GENOMIC DNA]</scope>
    <source>
        <strain evidence="16">jing01</strain>
    </source>
</reference>
<dbReference type="Gene3D" id="3.30.565.10">
    <property type="entry name" value="Histidine kinase-like ATPase, C-terminal domain"/>
    <property type="match status" value="1"/>
</dbReference>
<dbReference type="Pfam" id="PF07730">
    <property type="entry name" value="HisKA_3"/>
    <property type="match status" value="1"/>
</dbReference>
<dbReference type="SUPFAM" id="SSF158472">
    <property type="entry name" value="HAMP domain-like"/>
    <property type="match status" value="1"/>
</dbReference>
<feature type="transmembrane region" description="Helical" evidence="13">
    <location>
        <begin position="59"/>
        <end position="81"/>
    </location>
</feature>
<proteinExistence type="predicted"/>
<evidence type="ECO:0000256" key="2">
    <source>
        <dbReference type="ARBA" id="ARBA00004370"/>
    </source>
</evidence>
<keyword evidence="11" id="KW-0902">Two-component regulatory system</keyword>
<dbReference type="AlphaFoldDB" id="A0A6M4PSP1"/>
<dbReference type="GO" id="GO:0000155">
    <property type="term" value="F:phosphorelay sensor kinase activity"/>
    <property type="evidence" value="ECO:0007669"/>
    <property type="project" value="InterPro"/>
</dbReference>
<comment type="subcellular location">
    <subcellularLocation>
        <location evidence="2">Membrane</location>
    </subcellularLocation>
</comment>
<dbReference type="GO" id="GO:0005524">
    <property type="term" value="F:ATP binding"/>
    <property type="evidence" value="ECO:0007669"/>
    <property type="project" value="UniProtKB-KW"/>
</dbReference>
<evidence type="ECO:0000256" key="3">
    <source>
        <dbReference type="ARBA" id="ARBA00012438"/>
    </source>
</evidence>
<dbReference type="InterPro" id="IPR050482">
    <property type="entry name" value="Sensor_HK_TwoCompSys"/>
</dbReference>
<evidence type="ECO:0000313" key="15">
    <source>
        <dbReference type="EMBL" id="QJS14135.1"/>
    </source>
</evidence>
<evidence type="ECO:0000256" key="8">
    <source>
        <dbReference type="ARBA" id="ARBA00022777"/>
    </source>
</evidence>
<dbReference type="Pfam" id="PF02518">
    <property type="entry name" value="HATPase_c"/>
    <property type="match status" value="1"/>
</dbReference>
<accession>A0A6M4PSP1</accession>
<comment type="catalytic activity">
    <reaction evidence="1">
        <text>ATP + protein L-histidine = ADP + protein N-phospho-L-histidine.</text>
        <dbReference type="EC" id="2.7.13.3"/>
    </reaction>
</comment>
<dbReference type="Gene3D" id="6.10.340.10">
    <property type="match status" value="1"/>
</dbReference>
<dbReference type="CDD" id="cd16917">
    <property type="entry name" value="HATPase_UhpB-NarQ-NarX-like"/>
    <property type="match status" value="1"/>
</dbReference>
<sequence length="340" mass="35852">MPLADVVNHLLRTKGPTAVGAELDRRVEAIRTECHRIVVTERTLAATREARAAAVADQAVVATIGSLTGSVVLVVGFAAYVTRGVVRPVRRAAAMAGRLAGGDLAARTPETGAGEIGVLERSFNRMAESLEESHAELSTSRSRILAAADQARRRIERDLHDGTQQRLVSLVLELRAAQNAVPVDQPELKARVVRVGETLLAALDDLRELARGIHPAILSEGGLPPALRALARRSLVPVELDVHVPRRLPEPVEVAAYYVVSEALANTAKHARASCVRVRAHVGDDILRLSVHDDGVGGAVPGQGSGLVGLTDRVGALGGTLTLHSPSGHGTTLTARLPLT</sequence>
<evidence type="ECO:0000256" key="11">
    <source>
        <dbReference type="ARBA" id="ARBA00023012"/>
    </source>
</evidence>
<dbReference type="Proteomes" id="UP000502641">
    <property type="component" value="Chromosome"/>
</dbReference>
<keyword evidence="9" id="KW-0067">ATP-binding</keyword>
<keyword evidence="7" id="KW-0547">Nucleotide-binding</keyword>
<dbReference type="SUPFAM" id="SSF55874">
    <property type="entry name" value="ATPase domain of HSP90 chaperone/DNA topoisomerase II/histidine kinase"/>
    <property type="match status" value="1"/>
</dbReference>
<dbReference type="PANTHER" id="PTHR24421">
    <property type="entry name" value="NITRATE/NITRITE SENSOR PROTEIN NARX-RELATED"/>
    <property type="match status" value="1"/>
</dbReference>
<dbReference type="KEGG" id="sarg:HKX69_03180"/>
<evidence type="ECO:0000313" key="16">
    <source>
        <dbReference type="Proteomes" id="UP000502641"/>
    </source>
</evidence>
<evidence type="ECO:0000256" key="1">
    <source>
        <dbReference type="ARBA" id="ARBA00000085"/>
    </source>
</evidence>
<feature type="compositionally biased region" description="Polar residues" evidence="12">
    <location>
        <begin position="322"/>
        <end position="334"/>
    </location>
</feature>
<dbReference type="GO" id="GO:0016020">
    <property type="term" value="C:membrane"/>
    <property type="evidence" value="ECO:0007669"/>
    <property type="project" value="UniProtKB-SubCell"/>
</dbReference>
<evidence type="ECO:0000256" key="6">
    <source>
        <dbReference type="ARBA" id="ARBA00022692"/>
    </source>
</evidence>
<dbReference type="PROSITE" id="PS50885">
    <property type="entry name" value="HAMP"/>
    <property type="match status" value="1"/>
</dbReference>
<evidence type="ECO:0000256" key="13">
    <source>
        <dbReference type="SAM" id="Phobius"/>
    </source>
</evidence>
<evidence type="ECO:0000256" key="10">
    <source>
        <dbReference type="ARBA" id="ARBA00022989"/>
    </source>
</evidence>
<evidence type="ECO:0000256" key="7">
    <source>
        <dbReference type="ARBA" id="ARBA00022741"/>
    </source>
</evidence>
<dbReference type="InterPro" id="IPR036890">
    <property type="entry name" value="HATPase_C_sf"/>
</dbReference>
<evidence type="ECO:0000256" key="12">
    <source>
        <dbReference type="SAM" id="MobiDB-lite"/>
    </source>
</evidence>
<gene>
    <name evidence="15" type="ORF">HKX69_03180</name>
</gene>
<dbReference type="EMBL" id="CP053189">
    <property type="protein sequence ID" value="QJS14135.1"/>
    <property type="molecule type" value="Genomic_DNA"/>
</dbReference>
<keyword evidence="4" id="KW-0597">Phosphoprotein</keyword>
<protein>
    <recommendedName>
        <fullName evidence="3">histidine kinase</fullName>
        <ecNumber evidence="3">2.7.13.3</ecNumber>
    </recommendedName>
</protein>
<dbReference type="Gene3D" id="1.20.5.1930">
    <property type="match status" value="1"/>
</dbReference>
<dbReference type="InterPro" id="IPR003660">
    <property type="entry name" value="HAMP_dom"/>
</dbReference>
<keyword evidence="5" id="KW-0808">Transferase</keyword>
<dbReference type="GO" id="GO:0046983">
    <property type="term" value="F:protein dimerization activity"/>
    <property type="evidence" value="ECO:0007669"/>
    <property type="project" value="InterPro"/>
</dbReference>
<keyword evidence="13" id="KW-0472">Membrane</keyword>
<dbReference type="InterPro" id="IPR011712">
    <property type="entry name" value="Sig_transdc_His_kin_sub3_dim/P"/>
</dbReference>
<dbReference type="SMART" id="SM00304">
    <property type="entry name" value="HAMP"/>
    <property type="match status" value="1"/>
</dbReference>
<keyword evidence="8" id="KW-0418">Kinase</keyword>
<feature type="region of interest" description="Disordered" evidence="12">
    <location>
        <begin position="320"/>
        <end position="340"/>
    </location>
</feature>
<evidence type="ECO:0000259" key="14">
    <source>
        <dbReference type="PROSITE" id="PS50885"/>
    </source>
</evidence>
<dbReference type="EC" id="2.7.13.3" evidence="3"/>
<keyword evidence="10 13" id="KW-1133">Transmembrane helix</keyword>
<dbReference type="CDD" id="cd06225">
    <property type="entry name" value="HAMP"/>
    <property type="match status" value="1"/>
</dbReference>
<keyword evidence="16" id="KW-1185">Reference proteome</keyword>
<name>A0A6M4PSP1_9ACTN</name>
<organism evidence="15 16">
    <name type="scientific">Streptomyces argyrophylli</name>
    <dbReference type="NCBI Taxonomy" id="2726118"/>
    <lineage>
        <taxon>Bacteria</taxon>
        <taxon>Bacillati</taxon>
        <taxon>Actinomycetota</taxon>
        <taxon>Actinomycetes</taxon>
        <taxon>Kitasatosporales</taxon>
        <taxon>Streptomycetaceae</taxon>
        <taxon>Streptomyces</taxon>
    </lineage>
</organism>
<feature type="domain" description="HAMP" evidence="14">
    <location>
        <begin position="83"/>
        <end position="135"/>
    </location>
</feature>
<evidence type="ECO:0000256" key="5">
    <source>
        <dbReference type="ARBA" id="ARBA00022679"/>
    </source>
</evidence>